<sequence>MTVQNTPTMPALGLRLPRPLLIALIGLPGAGKTALAAYLEQRFQVRVVNRDAIRAALFPECAYTLPEKRAAFQALLLAIEVNAALGESTVIDGMTFSRRADLEKVAALGERYGLTLAPIWLDIDPELAKQRITKDWETGRSMPLDRVPELVDSVLERFERPAPTVPVIDAAQTPEKVAHLAERIVAQRAGLRLP</sequence>
<accession>A0A2P1PRA7</accession>
<dbReference type="EMBL" id="CP027860">
    <property type="protein sequence ID" value="AVP97365.1"/>
    <property type="molecule type" value="Genomic_DNA"/>
</dbReference>
<reference evidence="1 2" key="1">
    <citation type="submission" date="2018-03" db="EMBL/GenBank/DDBJ databases">
        <title>Ahniella affigens gen. nov., sp. nov., a gammaproteobacterium isolated from sandy soil near a stream.</title>
        <authorList>
            <person name="Ko Y."/>
            <person name="Kim J.-H."/>
        </authorList>
    </citation>
    <scope>NUCLEOTIDE SEQUENCE [LARGE SCALE GENOMIC DNA]</scope>
    <source>
        <strain evidence="1 2">D13</strain>
    </source>
</reference>
<proteinExistence type="predicted"/>
<dbReference type="RefSeq" id="WP_106891289.1">
    <property type="nucleotide sequence ID" value="NZ_CP027860.1"/>
</dbReference>
<dbReference type="Proteomes" id="UP000241074">
    <property type="component" value="Chromosome"/>
</dbReference>
<organism evidence="1 2">
    <name type="scientific">Ahniella affigens</name>
    <dbReference type="NCBI Taxonomy" id="2021234"/>
    <lineage>
        <taxon>Bacteria</taxon>
        <taxon>Pseudomonadati</taxon>
        <taxon>Pseudomonadota</taxon>
        <taxon>Gammaproteobacteria</taxon>
        <taxon>Lysobacterales</taxon>
        <taxon>Rhodanobacteraceae</taxon>
        <taxon>Ahniella</taxon>
    </lineage>
</organism>
<dbReference type="OrthoDB" id="3819922at2"/>
<gene>
    <name evidence="1" type="ORF">C7S18_09235</name>
</gene>
<name>A0A2P1PRA7_9GAMM</name>
<evidence type="ECO:0008006" key="3">
    <source>
        <dbReference type="Google" id="ProtNLM"/>
    </source>
</evidence>
<dbReference type="Gene3D" id="3.40.50.300">
    <property type="entry name" value="P-loop containing nucleotide triphosphate hydrolases"/>
    <property type="match status" value="1"/>
</dbReference>
<dbReference type="InterPro" id="IPR027417">
    <property type="entry name" value="P-loop_NTPase"/>
</dbReference>
<dbReference type="KEGG" id="xba:C7S18_09235"/>
<protein>
    <recommendedName>
        <fullName evidence="3">ATP-binding protein</fullName>
    </recommendedName>
</protein>
<evidence type="ECO:0000313" key="2">
    <source>
        <dbReference type="Proteomes" id="UP000241074"/>
    </source>
</evidence>
<dbReference type="SUPFAM" id="SSF52540">
    <property type="entry name" value="P-loop containing nucleoside triphosphate hydrolases"/>
    <property type="match status" value="1"/>
</dbReference>
<dbReference type="Pfam" id="PF13671">
    <property type="entry name" value="AAA_33"/>
    <property type="match status" value="1"/>
</dbReference>
<keyword evidence="2" id="KW-1185">Reference proteome</keyword>
<dbReference type="AlphaFoldDB" id="A0A2P1PRA7"/>
<evidence type="ECO:0000313" key="1">
    <source>
        <dbReference type="EMBL" id="AVP97365.1"/>
    </source>
</evidence>
<reference evidence="1 2" key="2">
    <citation type="submission" date="2018-03" db="EMBL/GenBank/DDBJ databases">
        <authorList>
            <person name="Keele B.F."/>
        </authorList>
    </citation>
    <scope>NUCLEOTIDE SEQUENCE [LARGE SCALE GENOMIC DNA]</scope>
    <source>
        <strain evidence="1 2">D13</strain>
    </source>
</reference>